<evidence type="ECO:0000259" key="2">
    <source>
        <dbReference type="PROSITE" id="PS51898"/>
    </source>
</evidence>
<dbReference type="Gene3D" id="1.10.443.10">
    <property type="entry name" value="Intergrase catalytic core"/>
    <property type="match status" value="1"/>
</dbReference>
<keyword evidence="4" id="KW-1185">Reference proteome</keyword>
<evidence type="ECO:0000313" key="4">
    <source>
        <dbReference type="Proteomes" id="UP000616608"/>
    </source>
</evidence>
<organism evidence="3 4">
    <name type="scientific">Lysinibacillus alkalisoli</name>
    <dbReference type="NCBI Taxonomy" id="1911548"/>
    <lineage>
        <taxon>Bacteria</taxon>
        <taxon>Bacillati</taxon>
        <taxon>Bacillota</taxon>
        <taxon>Bacilli</taxon>
        <taxon>Bacillales</taxon>
        <taxon>Bacillaceae</taxon>
        <taxon>Lysinibacillus</taxon>
    </lineage>
</organism>
<dbReference type="InterPro" id="IPR050090">
    <property type="entry name" value="Tyrosine_recombinase_XerCD"/>
</dbReference>
<reference evidence="3" key="1">
    <citation type="journal article" date="2014" name="Int. J. Syst. Evol. Microbiol.">
        <title>Complete genome sequence of Corynebacterium casei LMG S-19264T (=DSM 44701T), isolated from a smear-ripened cheese.</title>
        <authorList>
            <consortium name="US DOE Joint Genome Institute (JGI-PGF)"/>
            <person name="Walter F."/>
            <person name="Albersmeier A."/>
            <person name="Kalinowski J."/>
            <person name="Ruckert C."/>
        </authorList>
    </citation>
    <scope>NUCLEOTIDE SEQUENCE</scope>
    <source>
        <strain evidence="3">CGMCC 1.15760</strain>
    </source>
</reference>
<dbReference type="GO" id="GO:0015074">
    <property type="term" value="P:DNA integration"/>
    <property type="evidence" value="ECO:0007669"/>
    <property type="project" value="InterPro"/>
</dbReference>
<name>A0A917G5H1_9BACI</name>
<dbReference type="InterPro" id="IPR011010">
    <property type="entry name" value="DNA_brk_join_enz"/>
</dbReference>
<evidence type="ECO:0000313" key="3">
    <source>
        <dbReference type="EMBL" id="GGG23782.1"/>
    </source>
</evidence>
<dbReference type="InterPro" id="IPR013762">
    <property type="entry name" value="Integrase-like_cat_sf"/>
</dbReference>
<dbReference type="PROSITE" id="PS51898">
    <property type="entry name" value="TYR_RECOMBINASE"/>
    <property type="match status" value="1"/>
</dbReference>
<dbReference type="AlphaFoldDB" id="A0A917G5H1"/>
<dbReference type="PANTHER" id="PTHR30349:SF82">
    <property type="entry name" value="INTEGRASE_RECOMBINASE YOEC-RELATED"/>
    <property type="match status" value="1"/>
</dbReference>
<dbReference type="GO" id="GO:0003677">
    <property type="term" value="F:DNA binding"/>
    <property type="evidence" value="ECO:0007669"/>
    <property type="project" value="InterPro"/>
</dbReference>
<dbReference type="GO" id="GO:0006310">
    <property type="term" value="P:DNA recombination"/>
    <property type="evidence" value="ECO:0007669"/>
    <property type="project" value="UniProtKB-KW"/>
</dbReference>
<dbReference type="Proteomes" id="UP000616608">
    <property type="component" value="Unassembled WGS sequence"/>
</dbReference>
<proteinExistence type="predicted"/>
<dbReference type="EMBL" id="BMJT01000005">
    <property type="protein sequence ID" value="GGG23782.1"/>
    <property type="molecule type" value="Genomic_DNA"/>
</dbReference>
<dbReference type="SUPFAM" id="SSF56349">
    <property type="entry name" value="DNA breaking-rejoining enzymes"/>
    <property type="match status" value="1"/>
</dbReference>
<comment type="caution">
    <text evidence="3">The sequence shown here is derived from an EMBL/GenBank/DDBJ whole genome shotgun (WGS) entry which is preliminary data.</text>
</comment>
<sequence length="112" mass="12484">MLKLLIQLNNGIRAHFGTDNHHIFITQNGTPMNNSKSSNCAISKQLSKYSKRFGLENINAHAIRRAYAKNLLEKGASIALISKALGHSDLAVTTQYLELDVEEVAKDLREHL</sequence>
<dbReference type="Pfam" id="PF00589">
    <property type="entry name" value="Phage_integrase"/>
    <property type="match status" value="1"/>
</dbReference>
<gene>
    <name evidence="3" type="ORF">GCM10007425_17780</name>
</gene>
<protein>
    <recommendedName>
        <fullName evidence="2">Tyr recombinase domain-containing protein</fullName>
    </recommendedName>
</protein>
<reference evidence="3" key="2">
    <citation type="submission" date="2020-09" db="EMBL/GenBank/DDBJ databases">
        <authorList>
            <person name="Sun Q."/>
            <person name="Zhou Y."/>
        </authorList>
    </citation>
    <scope>NUCLEOTIDE SEQUENCE</scope>
    <source>
        <strain evidence="3">CGMCC 1.15760</strain>
    </source>
</reference>
<dbReference type="InterPro" id="IPR002104">
    <property type="entry name" value="Integrase_catalytic"/>
</dbReference>
<dbReference type="PANTHER" id="PTHR30349">
    <property type="entry name" value="PHAGE INTEGRASE-RELATED"/>
    <property type="match status" value="1"/>
</dbReference>
<feature type="domain" description="Tyr recombinase" evidence="2">
    <location>
        <begin position="1"/>
        <end position="109"/>
    </location>
</feature>
<accession>A0A917G5H1</accession>
<evidence type="ECO:0000256" key="1">
    <source>
        <dbReference type="ARBA" id="ARBA00023172"/>
    </source>
</evidence>
<keyword evidence="1" id="KW-0233">DNA recombination</keyword>